<evidence type="ECO:0000313" key="2">
    <source>
        <dbReference type="EMBL" id="NHO67887.1"/>
    </source>
</evidence>
<comment type="caution">
    <text evidence="2">The sequence shown here is derived from an EMBL/GenBank/DDBJ whole genome shotgun (WGS) entry which is preliminary data.</text>
</comment>
<dbReference type="Pfam" id="PF09694">
    <property type="entry name" value="Gcw_chp"/>
    <property type="match status" value="1"/>
</dbReference>
<gene>
    <name evidence="2" type="ORF">G8770_20260</name>
</gene>
<evidence type="ECO:0000313" key="3">
    <source>
        <dbReference type="Proteomes" id="UP000787472"/>
    </source>
</evidence>
<feature type="chain" id="PRO_5039529923" description="Porin" evidence="1">
    <location>
        <begin position="26"/>
        <end position="216"/>
    </location>
</feature>
<dbReference type="InterPro" id="IPR010239">
    <property type="entry name" value="CHP02001"/>
</dbReference>
<dbReference type="NCBIfam" id="TIGR02001">
    <property type="entry name" value="gcw_chp"/>
    <property type="match status" value="1"/>
</dbReference>
<accession>A0A9E5MPF0</accession>
<reference evidence="2" key="1">
    <citation type="submission" date="2020-03" db="EMBL/GenBank/DDBJ databases">
        <authorList>
            <person name="Guo F."/>
        </authorList>
    </citation>
    <scope>NUCLEOTIDE SEQUENCE</scope>
    <source>
        <strain evidence="2">JCM 30134</strain>
    </source>
</reference>
<dbReference type="RefSeq" id="WP_167191360.1">
    <property type="nucleotide sequence ID" value="NZ_JAAONZ010000021.1"/>
</dbReference>
<evidence type="ECO:0008006" key="4">
    <source>
        <dbReference type="Google" id="ProtNLM"/>
    </source>
</evidence>
<proteinExistence type="predicted"/>
<evidence type="ECO:0000256" key="1">
    <source>
        <dbReference type="SAM" id="SignalP"/>
    </source>
</evidence>
<dbReference type="AlphaFoldDB" id="A0A9E5MPF0"/>
<name>A0A9E5MPF0_9GAMM</name>
<protein>
    <recommendedName>
        <fullName evidence="4">Porin</fullName>
    </recommendedName>
</protein>
<dbReference type="Proteomes" id="UP000787472">
    <property type="component" value="Unassembled WGS sequence"/>
</dbReference>
<keyword evidence="1" id="KW-0732">Signal</keyword>
<sequence length="216" mass="23109">MNKLTQLAAAVALTVGAVSATPVMAEGSFSANVGYASEYYFRGIYQEESSASAGIDYTNGGFYVGAWTADVGDGLEVDGYLGWGMETESGFSFGIGATTYQYTGEFDSEYNEANFYLGYKFISLEYSVGEQGDDEAAGILEESDYDYTAVTLSHNGFYGTYATWGKDFDGDFIQLGYDTTVSGIDLGVALILNDEDTGGGDDDEALIFTIGKSFDL</sequence>
<keyword evidence="3" id="KW-1185">Reference proteome</keyword>
<organism evidence="2 3">
    <name type="scientific">Pseudomaricurvus hydrocarbonicus</name>
    <dbReference type="NCBI Taxonomy" id="1470433"/>
    <lineage>
        <taxon>Bacteria</taxon>
        <taxon>Pseudomonadati</taxon>
        <taxon>Pseudomonadota</taxon>
        <taxon>Gammaproteobacteria</taxon>
        <taxon>Cellvibrionales</taxon>
        <taxon>Cellvibrionaceae</taxon>
        <taxon>Pseudomaricurvus</taxon>
    </lineage>
</organism>
<dbReference type="EMBL" id="JAAONZ010000021">
    <property type="protein sequence ID" value="NHO67887.1"/>
    <property type="molecule type" value="Genomic_DNA"/>
</dbReference>
<feature type="signal peptide" evidence="1">
    <location>
        <begin position="1"/>
        <end position="25"/>
    </location>
</feature>